<evidence type="ECO:0000256" key="15">
    <source>
        <dbReference type="ARBA" id="ARBA00040779"/>
    </source>
</evidence>
<evidence type="ECO:0000256" key="8">
    <source>
        <dbReference type="ARBA" id="ARBA00022723"/>
    </source>
</evidence>
<keyword evidence="11" id="KW-0333">Golgi apparatus</keyword>
<organism evidence="18 19">
    <name type="scientific">Bos mutus</name>
    <name type="common">wild yak</name>
    <dbReference type="NCBI Taxonomy" id="72004"/>
    <lineage>
        <taxon>Eukaryota</taxon>
        <taxon>Metazoa</taxon>
        <taxon>Chordata</taxon>
        <taxon>Craniata</taxon>
        <taxon>Vertebrata</taxon>
        <taxon>Euteleostomi</taxon>
        <taxon>Mammalia</taxon>
        <taxon>Eutheria</taxon>
        <taxon>Laurasiatheria</taxon>
        <taxon>Artiodactyla</taxon>
        <taxon>Ruminantia</taxon>
        <taxon>Pecora</taxon>
        <taxon>Bovidae</taxon>
        <taxon>Bovinae</taxon>
        <taxon>Bos</taxon>
    </lineage>
</organism>
<evidence type="ECO:0000256" key="5">
    <source>
        <dbReference type="ARBA" id="ARBA00022676"/>
    </source>
</evidence>
<dbReference type="AlphaFoldDB" id="A0A6B0RNX2"/>
<keyword evidence="9" id="KW-0735">Signal-anchor</keyword>
<dbReference type="GO" id="GO:0047276">
    <property type="term" value="F:N-acetyllactosaminide 3-alpha-galactosyltransferase activity"/>
    <property type="evidence" value="ECO:0007669"/>
    <property type="project" value="UniProtKB-EC"/>
</dbReference>
<comment type="cofactor">
    <cofactor evidence="1">
        <name>Mn(2+)</name>
        <dbReference type="ChEBI" id="CHEBI:29035"/>
    </cofactor>
</comment>
<dbReference type="Gene3D" id="3.90.550.10">
    <property type="entry name" value="Spore Coat Polysaccharide Biosynthesis Protein SpsA, Chain A"/>
    <property type="match status" value="2"/>
</dbReference>
<keyword evidence="13" id="KW-0464">Manganese</keyword>
<evidence type="ECO:0000256" key="10">
    <source>
        <dbReference type="ARBA" id="ARBA00022989"/>
    </source>
</evidence>
<keyword evidence="8" id="KW-0479">Metal-binding</keyword>
<dbReference type="InterPro" id="IPR005076">
    <property type="entry name" value="Glyco_trans_6"/>
</dbReference>
<dbReference type="PANTHER" id="PTHR10462">
    <property type="entry name" value="GLYCOSYLTRANSFERASE-RELATED"/>
    <property type="match status" value="1"/>
</dbReference>
<comment type="similarity">
    <text evidence="4">Belongs to the glycosyltransferase 6 family.</text>
</comment>
<evidence type="ECO:0000256" key="4">
    <source>
        <dbReference type="ARBA" id="ARBA00010413"/>
    </source>
</evidence>
<evidence type="ECO:0000256" key="2">
    <source>
        <dbReference type="ARBA" id="ARBA00004447"/>
    </source>
</evidence>
<keyword evidence="19" id="KW-1185">Reference proteome</keyword>
<gene>
    <name evidence="18" type="ORF">E5288_WYG019762</name>
</gene>
<evidence type="ECO:0000256" key="6">
    <source>
        <dbReference type="ARBA" id="ARBA00022679"/>
    </source>
</evidence>
<dbReference type="GO" id="GO:0032580">
    <property type="term" value="C:Golgi cisterna membrane"/>
    <property type="evidence" value="ECO:0007669"/>
    <property type="project" value="UniProtKB-SubCell"/>
</dbReference>
<dbReference type="Proteomes" id="UP000322234">
    <property type="component" value="Unassembled WGS sequence"/>
</dbReference>
<accession>A0A6B0RNX2</accession>
<comment type="catalytic activity">
    <reaction evidence="17">
        <text>a beta-D-galactosyl-(1-&gt;4)-N-acetyl-beta-D-glucosaminyl derivative + UDP-alpha-D-galactose = an alpha-D-galactosyl-(1-&gt;3)-beta-D-galactosyl-(1-&gt;4)-N-acetyl-beta-D-glucosaminyl derivative + UDP + H(+)</text>
        <dbReference type="Rhea" id="RHEA:13013"/>
        <dbReference type="ChEBI" id="CHEBI:15378"/>
        <dbReference type="ChEBI" id="CHEBI:58223"/>
        <dbReference type="ChEBI" id="CHEBI:66914"/>
        <dbReference type="ChEBI" id="CHEBI:133507"/>
        <dbReference type="ChEBI" id="CHEBI:138024"/>
        <dbReference type="EC" id="2.4.1.87"/>
    </reaction>
</comment>
<dbReference type="InterPro" id="IPR029044">
    <property type="entry name" value="Nucleotide-diphossugar_trans"/>
</dbReference>
<keyword evidence="10" id="KW-1133">Transmembrane helix</keyword>
<dbReference type="GO" id="GO:0046872">
    <property type="term" value="F:metal ion binding"/>
    <property type="evidence" value="ECO:0007669"/>
    <property type="project" value="UniProtKB-KW"/>
</dbReference>
<comment type="caution">
    <text evidence="18">The sequence shown here is derived from an EMBL/GenBank/DDBJ whole genome shotgun (WGS) entry which is preliminary data.</text>
</comment>
<proteinExistence type="inferred from homology"/>
<dbReference type="GO" id="GO:0031982">
    <property type="term" value="C:vesicle"/>
    <property type="evidence" value="ECO:0007669"/>
    <property type="project" value="TreeGrafter"/>
</dbReference>
<evidence type="ECO:0000313" key="19">
    <source>
        <dbReference type="Proteomes" id="UP000322234"/>
    </source>
</evidence>
<keyword evidence="6" id="KW-0808">Transferase</keyword>
<evidence type="ECO:0000256" key="7">
    <source>
        <dbReference type="ARBA" id="ARBA00022692"/>
    </source>
</evidence>
<comment type="subcellular location">
    <subcellularLocation>
        <location evidence="2">Golgi apparatus</location>
        <location evidence="2">Golgi stack membrane</location>
        <topology evidence="2">Single-pass type II membrane protein</topology>
    </subcellularLocation>
</comment>
<evidence type="ECO:0000256" key="9">
    <source>
        <dbReference type="ARBA" id="ARBA00022968"/>
    </source>
</evidence>
<evidence type="ECO:0000256" key="12">
    <source>
        <dbReference type="ARBA" id="ARBA00023136"/>
    </source>
</evidence>
<dbReference type="PANTHER" id="PTHR10462:SF26">
    <property type="entry name" value="N-ACETYLLACTOSAMINIDE ALPHA-1,3-GALACTOSYLTRANSFERASE"/>
    <property type="match status" value="1"/>
</dbReference>
<evidence type="ECO:0000256" key="16">
    <source>
        <dbReference type="ARBA" id="ARBA00042230"/>
    </source>
</evidence>
<evidence type="ECO:0000256" key="14">
    <source>
        <dbReference type="ARBA" id="ARBA00038937"/>
    </source>
</evidence>
<evidence type="ECO:0000313" key="18">
    <source>
        <dbReference type="EMBL" id="MXQ91829.1"/>
    </source>
</evidence>
<evidence type="ECO:0000256" key="17">
    <source>
        <dbReference type="ARBA" id="ARBA00048429"/>
    </source>
</evidence>
<evidence type="ECO:0000256" key="11">
    <source>
        <dbReference type="ARBA" id="ARBA00023034"/>
    </source>
</evidence>
<keyword evidence="12" id="KW-0472">Membrane</keyword>
<keyword evidence="5" id="KW-0328">Glycosyltransferase</keyword>
<reference evidence="18" key="1">
    <citation type="submission" date="2019-10" db="EMBL/GenBank/DDBJ databases">
        <title>The sequence and de novo assembly of the wild yak genome.</title>
        <authorList>
            <person name="Liu Y."/>
        </authorList>
    </citation>
    <scope>NUCLEOTIDE SEQUENCE [LARGE SCALE GENOMIC DNA]</scope>
    <source>
        <strain evidence="18">WY2019</strain>
    </source>
</reference>
<evidence type="ECO:0000256" key="1">
    <source>
        <dbReference type="ARBA" id="ARBA00001936"/>
    </source>
</evidence>
<dbReference type="SUPFAM" id="SSF53448">
    <property type="entry name" value="Nucleotide-diphospho-sugar transferases"/>
    <property type="match status" value="2"/>
</dbReference>
<dbReference type="EMBL" id="VBQZ03000075">
    <property type="protein sequence ID" value="MXQ91829.1"/>
    <property type="molecule type" value="Genomic_DNA"/>
</dbReference>
<protein>
    <recommendedName>
        <fullName evidence="15">N-acetyllactosaminide alpha-1,3-galactosyltransferase</fullName>
        <ecNumber evidence="14">2.4.1.87</ecNumber>
    </recommendedName>
    <alternativeName>
        <fullName evidence="16">UDP-galactose:beta-D-galactosyl-1,4-N-acetyl-D-glucosaminide alpha-1,3-galactosyltransferase</fullName>
    </alternativeName>
</protein>
<evidence type="ECO:0000256" key="13">
    <source>
        <dbReference type="ARBA" id="ARBA00023211"/>
    </source>
</evidence>
<comment type="pathway">
    <text evidence="3">Protein modification; protein glycosylation.</text>
</comment>
<dbReference type="GO" id="GO:0005975">
    <property type="term" value="P:carbohydrate metabolic process"/>
    <property type="evidence" value="ECO:0007669"/>
    <property type="project" value="InterPro"/>
</dbReference>
<name>A0A6B0RNX2_9CETA</name>
<dbReference type="EC" id="2.4.1.87" evidence="14"/>
<evidence type="ECO:0000256" key="3">
    <source>
        <dbReference type="ARBA" id="ARBA00004922"/>
    </source>
</evidence>
<dbReference type="Pfam" id="PF03414">
    <property type="entry name" value="Glyco_transf_6"/>
    <property type="match status" value="3"/>
</dbReference>
<sequence>MVDDVSRMLLIDLGPLRSIKVFEIKPERSWPGILTMRVKTIGEHVVAHIWHEADFLFSMEVDQVFHNEFGVETLGESVSKASGLVVQGRSPGDFYYHEAISGGAPTQVLNITQERFKGVHKDKKNDVETQRRDESHLNNYIEHYLEEFLTSANKHFMVGHRVIFYIMVDDVSRMLLIDLGPLRSIKVFEIKPERSWPGILTMRVKTIGEHVVAHIWHEADFLFSMEVDQVFHNEFGVETLGESVSKASGLVVQGRSPGDFYYHEAISGGAPTQVLNITQERFKGVHKDKKNDVETQRRDESHLNKYFLLNKLTKILSPAYCWDYHIGLPSDIKLVKLSWQTKDYHVVRNNFDFVPVHF</sequence>
<keyword evidence="7" id="KW-0812">Transmembrane</keyword>